<reference evidence="1" key="1">
    <citation type="submission" date="2021-02" db="EMBL/GenBank/DDBJ databases">
        <authorList>
            <person name="Nowell W R."/>
        </authorList>
    </citation>
    <scope>NUCLEOTIDE SEQUENCE</scope>
</reference>
<proteinExistence type="predicted"/>
<evidence type="ECO:0000313" key="1">
    <source>
        <dbReference type="EMBL" id="CAF1015691.1"/>
    </source>
</evidence>
<evidence type="ECO:0000313" key="2">
    <source>
        <dbReference type="Proteomes" id="UP000663889"/>
    </source>
</evidence>
<dbReference type="SUPFAM" id="SSF50998">
    <property type="entry name" value="Quinoprotein alcohol dehydrogenase-like"/>
    <property type="match status" value="1"/>
</dbReference>
<protein>
    <submittedName>
        <fullName evidence="1">Uncharacterized protein</fullName>
    </submittedName>
</protein>
<organism evidence="1 2">
    <name type="scientific">Rotaria sordida</name>
    <dbReference type="NCBI Taxonomy" id="392033"/>
    <lineage>
        <taxon>Eukaryota</taxon>
        <taxon>Metazoa</taxon>
        <taxon>Spiralia</taxon>
        <taxon>Gnathifera</taxon>
        <taxon>Rotifera</taxon>
        <taxon>Eurotatoria</taxon>
        <taxon>Bdelloidea</taxon>
        <taxon>Philodinida</taxon>
        <taxon>Philodinidae</taxon>
        <taxon>Rotaria</taxon>
    </lineage>
</organism>
<accession>A0A814HUQ6</accession>
<comment type="caution">
    <text evidence="1">The sequence shown here is derived from an EMBL/GenBank/DDBJ whole genome shotgun (WGS) entry which is preliminary data.</text>
</comment>
<dbReference type="InterPro" id="IPR015943">
    <property type="entry name" value="WD40/YVTN_repeat-like_dom_sf"/>
</dbReference>
<gene>
    <name evidence="1" type="ORF">SEV965_LOCUS11532</name>
</gene>
<sequence>MGLVPAFNTLPSPGGPLVYSLEAHQFAVYGLEVVSAGQHLLTVSNKFIVFDLSSGDIVRIIDPRIEGIMTYLSVGPDQRYCVTTTISNQYIICNLLTGEFILRDYQTPGNANKTQVKSALGQQQPLDPLLGAAVSNTHFALWTSKMYQVYTNKDELLTCQPTRYHIIQIEVLPGPEIEIVCRSEEVRDDQEVPRDRFTIDYYFITNPDHSNNTIDNNEQRCLTGGHKNFHSALVLTRDKRRMYTCCEINDNNVEVYVNRPHPINYSTERIWAFDHQLFENKDR</sequence>
<dbReference type="InterPro" id="IPR011047">
    <property type="entry name" value="Quinoprotein_ADH-like_sf"/>
</dbReference>
<dbReference type="Proteomes" id="UP000663889">
    <property type="component" value="Unassembled WGS sequence"/>
</dbReference>
<dbReference type="EMBL" id="CAJNOU010000500">
    <property type="protein sequence ID" value="CAF1015691.1"/>
    <property type="molecule type" value="Genomic_DNA"/>
</dbReference>
<dbReference type="AlphaFoldDB" id="A0A814HUQ6"/>
<name>A0A814HUQ6_9BILA</name>
<dbReference type="Gene3D" id="2.130.10.10">
    <property type="entry name" value="YVTN repeat-like/Quinoprotein amine dehydrogenase"/>
    <property type="match status" value="1"/>
</dbReference>